<dbReference type="PANTHER" id="PTHR33745:SF1">
    <property type="entry name" value="RSBT ANTAGONIST PROTEIN RSBS"/>
    <property type="match status" value="1"/>
</dbReference>
<proteinExistence type="predicted"/>
<dbReference type="EMBL" id="LR589302">
    <property type="protein sequence ID" value="VTP01169.1"/>
    <property type="molecule type" value="Genomic_DNA"/>
</dbReference>
<dbReference type="Pfam" id="PF01740">
    <property type="entry name" value="STAS"/>
    <property type="match status" value="1"/>
</dbReference>
<dbReference type="RefSeq" id="WP_023368645.1">
    <property type="nucleotide sequence ID" value="NZ_BLYZ01000003.1"/>
</dbReference>
<name>A0A653EV06_MYCKA</name>
<dbReference type="InterPro" id="IPR051932">
    <property type="entry name" value="Bact_StressResp_Reg"/>
</dbReference>
<dbReference type="PROSITE" id="PS50801">
    <property type="entry name" value="STAS"/>
    <property type="match status" value="1"/>
</dbReference>
<gene>
    <name evidence="2" type="primary">rsbS</name>
    <name evidence="2" type="ORF">BIN_B_02787</name>
</gene>
<feature type="domain" description="STAS" evidence="1">
    <location>
        <begin position="11"/>
        <end position="112"/>
    </location>
</feature>
<dbReference type="GeneID" id="29702238"/>
<dbReference type="Gene3D" id="3.30.750.24">
    <property type="entry name" value="STAS domain"/>
    <property type="match status" value="1"/>
</dbReference>
<evidence type="ECO:0000313" key="2">
    <source>
        <dbReference type="EMBL" id="VTP01169.1"/>
    </source>
</evidence>
<dbReference type="InterPro" id="IPR036513">
    <property type="entry name" value="STAS_dom_sf"/>
</dbReference>
<sequence>MPVPILKLGPILIATVRSALTDSETELFRQRLMDRVTEFRAQGIIVDVTAVEVLDSFAARSLQTIARMIRLRGAETVIVGLRPEVAFAMVQLGLAFDDMHTALDLEEGLALLNRTLGLEKPMIGPDGAG</sequence>
<evidence type="ECO:0000259" key="1">
    <source>
        <dbReference type="PROSITE" id="PS50801"/>
    </source>
</evidence>
<accession>A0A653EV06</accession>
<dbReference type="CDD" id="cd07041">
    <property type="entry name" value="STAS_RsbR_RsbS_like"/>
    <property type="match status" value="1"/>
</dbReference>
<dbReference type="InterPro" id="IPR002645">
    <property type="entry name" value="STAS_dom"/>
</dbReference>
<dbReference type="AlphaFoldDB" id="A0A653EV06"/>
<organism evidence="2">
    <name type="scientific">Mycobacterium kansasii</name>
    <dbReference type="NCBI Taxonomy" id="1768"/>
    <lineage>
        <taxon>Bacteria</taxon>
        <taxon>Bacillati</taxon>
        <taxon>Actinomycetota</taxon>
        <taxon>Actinomycetes</taxon>
        <taxon>Mycobacteriales</taxon>
        <taxon>Mycobacteriaceae</taxon>
        <taxon>Mycobacterium</taxon>
    </lineage>
</organism>
<protein>
    <submittedName>
        <fullName evidence="2">RsbT antagonist protein RsbS</fullName>
    </submittedName>
</protein>
<reference evidence="2" key="1">
    <citation type="submission" date="2019-05" db="EMBL/GenBank/DDBJ databases">
        <authorList>
            <person name="Naeem R."/>
            <person name="Antony C."/>
            <person name="Guan Q."/>
        </authorList>
    </citation>
    <scope>NUCLEOTIDE SEQUENCE</scope>
    <source>
        <strain evidence="2">3</strain>
    </source>
</reference>
<dbReference type="PANTHER" id="PTHR33745">
    <property type="entry name" value="RSBT ANTAGONIST PROTEIN RSBS-RELATED"/>
    <property type="match status" value="1"/>
</dbReference>
<dbReference type="SUPFAM" id="SSF52091">
    <property type="entry name" value="SpoIIaa-like"/>
    <property type="match status" value="1"/>
</dbReference>